<dbReference type="Gene3D" id="3.40.80.10">
    <property type="entry name" value="Peptidoglycan recognition protein-like"/>
    <property type="match status" value="1"/>
</dbReference>
<comment type="caution">
    <text evidence="6">The sequence shown here is derived from an EMBL/GenBank/DDBJ whole genome shotgun (WGS) entry which is preliminary data.</text>
</comment>
<evidence type="ECO:0000259" key="5">
    <source>
        <dbReference type="SMART" id="SM00701"/>
    </source>
</evidence>
<dbReference type="InterPro" id="IPR006619">
    <property type="entry name" value="PGRP_domain_met/bac"/>
</dbReference>
<keyword evidence="3" id="KW-0732">Signal</keyword>
<comment type="similarity">
    <text evidence="1">Belongs to the N-acetylmuramoyl-L-alanine amidase 2 family.</text>
</comment>
<dbReference type="InterPro" id="IPR036505">
    <property type="entry name" value="Amidase/PGRP_sf"/>
</dbReference>
<protein>
    <submittedName>
        <fullName evidence="6">N-acetylmuramoyl-L-alanine amidase</fullName>
    </submittedName>
</protein>
<proteinExistence type="inferred from homology"/>
<feature type="domain" description="Peptidoglycan recognition protein family" evidence="5">
    <location>
        <begin position="222"/>
        <end position="376"/>
    </location>
</feature>
<dbReference type="Proteomes" id="UP000661894">
    <property type="component" value="Unassembled WGS sequence"/>
</dbReference>
<dbReference type="InterPro" id="IPR028994">
    <property type="entry name" value="Integrin_alpha_N"/>
</dbReference>
<evidence type="ECO:0000259" key="4">
    <source>
        <dbReference type="SMART" id="SM00644"/>
    </source>
</evidence>
<dbReference type="RefSeq" id="WP_251840736.1">
    <property type="nucleotide sequence ID" value="NZ_JACSPO010000014.1"/>
</dbReference>
<keyword evidence="7" id="KW-1185">Reference proteome</keyword>
<dbReference type="SMART" id="SM00644">
    <property type="entry name" value="Ami_2"/>
    <property type="match status" value="1"/>
</dbReference>
<organism evidence="6 7">
    <name type="scientific">Oceanitalea stevensii</name>
    <dbReference type="NCBI Taxonomy" id="2763072"/>
    <lineage>
        <taxon>Bacteria</taxon>
        <taxon>Bacillati</taxon>
        <taxon>Actinomycetota</taxon>
        <taxon>Actinomycetes</taxon>
        <taxon>Micrococcales</taxon>
        <taxon>Bogoriellaceae</taxon>
        <taxon>Georgenia</taxon>
    </lineage>
</organism>
<evidence type="ECO:0000313" key="7">
    <source>
        <dbReference type="Proteomes" id="UP000661894"/>
    </source>
</evidence>
<dbReference type="SUPFAM" id="SSF55846">
    <property type="entry name" value="N-acetylmuramoyl-L-alanine amidase-like"/>
    <property type="match status" value="1"/>
</dbReference>
<dbReference type="SMART" id="SM00701">
    <property type="entry name" value="PGRP"/>
    <property type="match status" value="1"/>
</dbReference>
<dbReference type="PANTHER" id="PTHR11022:SF41">
    <property type="entry name" value="PEPTIDOGLYCAN-RECOGNITION PROTEIN LC-RELATED"/>
    <property type="match status" value="1"/>
</dbReference>
<evidence type="ECO:0000313" key="6">
    <source>
        <dbReference type="EMBL" id="MBD8063638.1"/>
    </source>
</evidence>
<gene>
    <name evidence="6" type="ORF">H9624_15050</name>
</gene>
<dbReference type="EMBL" id="JACSPO010000014">
    <property type="protein sequence ID" value="MBD8063638.1"/>
    <property type="molecule type" value="Genomic_DNA"/>
</dbReference>
<dbReference type="InterPro" id="IPR015510">
    <property type="entry name" value="PGRP"/>
</dbReference>
<feature type="region of interest" description="Disordered" evidence="2">
    <location>
        <begin position="169"/>
        <end position="195"/>
    </location>
</feature>
<dbReference type="Pfam" id="PF01510">
    <property type="entry name" value="Amidase_2"/>
    <property type="match status" value="1"/>
</dbReference>
<dbReference type="CDD" id="cd06583">
    <property type="entry name" value="PGRP"/>
    <property type="match status" value="1"/>
</dbReference>
<evidence type="ECO:0000256" key="1">
    <source>
        <dbReference type="ARBA" id="ARBA00007553"/>
    </source>
</evidence>
<feature type="chain" id="PRO_5047485193" evidence="3">
    <location>
        <begin position="30"/>
        <end position="643"/>
    </location>
</feature>
<feature type="domain" description="N-acetylmuramoyl-L-alanine amidase" evidence="4">
    <location>
        <begin position="235"/>
        <end position="398"/>
    </location>
</feature>
<evidence type="ECO:0000256" key="2">
    <source>
        <dbReference type="SAM" id="MobiDB-lite"/>
    </source>
</evidence>
<dbReference type="SUPFAM" id="SSF69318">
    <property type="entry name" value="Integrin alpha N-terminal domain"/>
    <property type="match status" value="1"/>
</dbReference>
<dbReference type="InterPro" id="IPR002502">
    <property type="entry name" value="Amidase_domain"/>
</dbReference>
<reference evidence="6 7" key="1">
    <citation type="submission" date="2020-08" db="EMBL/GenBank/DDBJ databases">
        <title>A Genomic Blueprint of the Chicken Gut Microbiome.</title>
        <authorList>
            <person name="Gilroy R."/>
            <person name="Ravi A."/>
            <person name="Getino M."/>
            <person name="Pursley I."/>
            <person name="Horton D.L."/>
            <person name="Alikhan N.-F."/>
            <person name="Baker D."/>
            <person name="Gharbi K."/>
            <person name="Hall N."/>
            <person name="Watson M."/>
            <person name="Adriaenssens E.M."/>
            <person name="Foster-Nyarko E."/>
            <person name="Jarju S."/>
            <person name="Secka A."/>
            <person name="Antonio M."/>
            <person name="Oren A."/>
            <person name="Chaudhuri R."/>
            <person name="La Ragione R.M."/>
            <person name="Hildebrand F."/>
            <person name="Pallen M.J."/>
        </authorList>
    </citation>
    <scope>NUCLEOTIDE SEQUENCE [LARGE SCALE GENOMIC DNA]</scope>
    <source>
        <strain evidence="6 7">Sa1BUA1</strain>
    </source>
</reference>
<accession>A0ABR8Z5M5</accession>
<sequence length="643" mass="68072">MTVRGGRIALCCTIAGLTTVGALTPAAQAVEEPAGGDDAVVLELTDADGVPTDLASGLQVDGAVATDELDVPEFSVAAVTWDGLDAPDETFSVRVRTGGEWTPWAAIEPDAAETGDVGGTEPYVVGGATGVQLRVAAGDGDLPHDLQLHLIPPEPSGEETVATTPRETAQLAAAAAGRASATPETAAGQDAVPAPVAATAASPEVAAPEVAATQARAAVSRPRVTHRAGWGADESKMTWTPRHDPLRAAVVHHTAGTNSYTAAQSAGIVRGIYHYHAVSRDWGDIGYHFLVDKYGQIFEGRAGSLDAPPGRIPEAAHARGFNRGTLGISVLGDYSSVYAPDSVLTTMARVIAWKFDAADIDMSTPSGMISPGTAHRPAGQNLPRVFAHRDVGATTCPGNNIYARIPRLNEQVATLVDGDEYHLRNSLTGGEAHLAFRLGLSTDEVLVGDWDGDGKDTLALRRGSTYLVYDAHPGQRFRTVRYGRPDDVVLVGDWNGDGKDTFAVRRGRTYHVKNSMTGGDADHVIFYGRPADDVLVGDWNGDRRDTLAVRRGADYHVKNRIAGGDADVVLRYGRPDDVVLVGDWDRNRTDTFAVRRGREYHVRNSLSGGEAQVVLTYGKAGDVVIVGDWNGDGRDTFGVRRSG</sequence>
<dbReference type="PANTHER" id="PTHR11022">
    <property type="entry name" value="PEPTIDOGLYCAN RECOGNITION PROTEIN"/>
    <property type="match status" value="1"/>
</dbReference>
<feature type="signal peptide" evidence="3">
    <location>
        <begin position="1"/>
        <end position="29"/>
    </location>
</feature>
<name>A0ABR8Z5M5_9MICO</name>
<evidence type="ECO:0000256" key="3">
    <source>
        <dbReference type="SAM" id="SignalP"/>
    </source>
</evidence>